<dbReference type="Pfam" id="PF01479">
    <property type="entry name" value="S4"/>
    <property type="match status" value="1"/>
</dbReference>
<evidence type="ECO:0000313" key="7">
    <source>
        <dbReference type="Proteomes" id="UP000283095"/>
    </source>
</evidence>
<dbReference type="NCBIfam" id="NF007784">
    <property type="entry name" value="PRK10475.1"/>
    <property type="match status" value="1"/>
</dbReference>
<dbReference type="PROSITE" id="PS01149">
    <property type="entry name" value="PSI_RSU"/>
    <property type="match status" value="1"/>
</dbReference>
<protein>
    <recommendedName>
        <fullName evidence="4">Pseudouridine synthase</fullName>
        <ecNumber evidence="4">5.4.99.-</ecNumber>
    </recommendedName>
</protein>
<dbReference type="Gene3D" id="3.30.70.1560">
    <property type="entry name" value="Alpha-L RNA-binding motif"/>
    <property type="match status" value="1"/>
</dbReference>
<accession>A0A3T0KLG5</accession>
<name>A0A3T0KLG5_9BACI</name>
<dbReference type="SUPFAM" id="SSF55174">
    <property type="entry name" value="Alpha-L RNA-binding motif"/>
    <property type="match status" value="1"/>
</dbReference>
<dbReference type="GO" id="GO:0003723">
    <property type="term" value="F:RNA binding"/>
    <property type="evidence" value="ECO:0007669"/>
    <property type="project" value="UniProtKB-KW"/>
</dbReference>
<dbReference type="InterPro" id="IPR018496">
    <property type="entry name" value="PsdUridine_synth_RsuA/RluB_CS"/>
</dbReference>
<dbReference type="NCBIfam" id="TIGR00093">
    <property type="entry name" value="pseudouridine synthase"/>
    <property type="match status" value="1"/>
</dbReference>
<dbReference type="InterPro" id="IPR020103">
    <property type="entry name" value="PsdUridine_synth_cat_dom_sf"/>
</dbReference>
<evidence type="ECO:0000313" key="6">
    <source>
        <dbReference type="EMBL" id="AZV41212.1"/>
    </source>
</evidence>
<dbReference type="PANTHER" id="PTHR47683">
    <property type="entry name" value="PSEUDOURIDINE SYNTHASE FAMILY PROTEIN-RELATED"/>
    <property type="match status" value="1"/>
</dbReference>
<dbReference type="InterPro" id="IPR020094">
    <property type="entry name" value="TruA/RsuA/RluB/E/F_N"/>
</dbReference>
<dbReference type="CDD" id="cd02554">
    <property type="entry name" value="PseudoU_synth_RluF"/>
    <property type="match status" value="1"/>
</dbReference>
<dbReference type="GO" id="GO:0000455">
    <property type="term" value="P:enzyme-directed rRNA pseudouridine synthesis"/>
    <property type="evidence" value="ECO:0007669"/>
    <property type="project" value="UniProtKB-ARBA"/>
</dbReference>
<reference evidence="6 7" key="1">
    <citation type="submission" date="2018-01" db="EMBL/GenBank/DDBJ databases">
        <title>Bacillus asahii Genome sequencing and assembly.</title>
        <authorList>
            <person name="Jiang H."/>
            <person name="Feng Y."/>
            <person name="Zhao F."/>
            <person name="Lin X."/>
        </authorList>
    </citation>
    <scope>NUCLEOTIDE SEQUENCE [LARGE SCALE GENOMIC DNA]</scope>
    <source>
        <strain evidence="6 7">OM18</strain>
    </source>
</reference>
<dbReference type="GO" id="GO:0120159">
    <property type="term" value="F:rRNA pseudouridine synthase activity"/>
    <property type="evidence" value="ECO:0007669"/>
    <property type="project" value="UniProtKB-ARBA"/>
</dbReference>
<evidence type="ECO:0000256" key="1">
    <source>
        <dbReference type="ARBA" id="ARBA00008348"/>
    </source>
</evidence>
<dbReference type="InterPro" id="IPR002942">
    <property type="entry name" value="S4_RNA-bd"/>
</dbReference>
<keyword evidence="2 4" id="KW-0413">Isomerase</keyword>
<evidence type="ECO:0000256" key="4">
    <source>
        <dbReference type="RuleBase" id="RU003887"/>
    </source>
</evidence>
<gene>
    <name evidence="6" type="primary">rluF</name>
    <name evidence="6" type="ORF">BAOM_0580</name>
</gene>
<dbReference type="InterPro" id="IPR000748">
    <property type="entry name" value="PsdUridine_synth_RsuA/RluB/E/F"/>
</dbReference>
<evidence type="ECO:0000256" key="3">
    <source>
        <dbReference type="PROSITE-ProRule" id="PRU00182"/>
    </source>
</evidence>
<dbReference type="EC" id="5.4.99.-" evidence="4"/>
<evidence type="ECO:0000259" key="5">
    <source>
        <dbReference type="SMART" id="SM00363"/>
    </source>
</evidence>
<dbReference type="SUPFAM" id="SSF55120">
    <property type="entry name" value="Pseudouridine synthase"/>
    <property type="match status" value="1"/>
</dbReference>
<dbReference type="InterPro" id="IPR006145">
    <property type="entry name" value="PsdUridine_synth_RsuA/RluA"/>
</dbReference>
<dbReference type="FunFam" id="3.10.290.10:FF:000003">
    <property type="entry name" value="Pseudouridine synthase"/>
    <property type="match status" value="1"/>
</dbReference>
<comment type="similarity">
    <text evidence="1 4">Belongs to the pseudouridine synthase RsuA family.</text>
</comment>
<keyword evidence="3" id="KW-0694">RNA-binding</keyword>
<sequence>MKKGVLFLRINKYISESGITSRRGADKWIAEGRVTINGVVAELGSQAEPGDDVRVDGKPIIIEQQYVYIALNKPVGITSTTERHIKGNIVDFVNHPLRIFHIGRLDKDSDGLILLTNDGDIVNEILRSEGKHEKEYIVTVDQPITPAFLKKMAAGVEILDTVTLPCKVTQLSKYVFKIILTQGLNRQIRRMCSALGYQVRSLQRTRIMNIRLDGLAVGQWRDLTKEELSDLFKQLNYTPRQR</sequence>
<dbReference type="EMBL" id="CP026095">
    <property type="protein sequence ID" value="AZV41212.1"/>
    <property type="molecule type" value="Genomic_DNA"/>
</dbReference>
<dbReference type="FunFam" id="3.30.70.1560:FF:000002">
    <property type="entry name" value="Pseudouridine synthase"/>
    <property type="match status" value="1"/>
</dbReference>
<dbReference type="Gene3D" id="3.10.290.10">
    <property type="entry name" value="RNA-binding S4 domain"/>
    <property type="match status" value="1"/>
</dbReference>
<dbReference type="PANTHER" id="PTHR47683:SF2">
    <property type="entry name" value="RNA-BINDING S4 DOMAIN-CONTAINING PROTEIN"/>
    <property type="match status" value="1"/>
</dbReference>
<dbReference type="Proteomes" id="UP000283095">
    <property type="component" value="Chromosome"/>
</dbReference>
<dbReference type="InterPro" id="IPR050343">
    <property type="entry name" value="RsuA_PseudoU_synthase"/>
</dbReference>
<organism evidence="6 7">
    <name type="scientific">Peribacillus asahii</name>
    <dbReference type="NCBI Taxonomy" id="228899"/>
    <lineage>
        <taxon>Bacteria</taxon>
        <taxon>Bacillati</taxon>
        <taxon>Bacillota</taxon>
        <taxon>Bacilli</taxon>
        <taxon>Bacillales</taxon>
        <taxon>Bacillaceae</taxon>
        <taxon>Peribacillus</taxon>
    </lineage>
</organism>
<dbReference type="PROSITE" id="PS50889">
    <property type="entry name" value="S4"/>
    <property type="match status" value="1"/>
</dbReference>
<dbReference type="Pfam" id="PF00849">
    <property type="entry name" value="PseudoU_synth_2"/>
    <property type="match status" value="1"/>
</dbReference>
<dbReference type="KEGG" id="pasa:BAOM_0580"/>
<dbReference type="CDD" id="cd00165">
    <property type="entry name" value="S4"/>
    <property type="match status" value="1"/>
</dbReference>
<feature type="domain" description="RNA-binding S4" evidence="5">
    <location>
        <begin position="8"/>
        <end position="66"/>
    </location>
</feature>
<dbReference type="Gene3D" id="3.30.70.580">
    <property type="entry name" value="Pseudouridine synthase I, catalytic domain, N-terminal subdomain"/>
    <property type="match status" value="1"/>
</dbReference>
<proteinExistence type="inferred from homology"/>
<dbReference type="InterPro" id="IPR042092">
    <property type="entry name" value="PsdUridine_s_RsuA/RluB/E/F_cat"/>
</dbReference>
<dbReference type="AlphaFoldDB" id="A0A3T0KLG5"/>
<dbReference type="SMART" id="SM00363">
    <property type="entry name" value="S4"/>
    <property type="match status" value="1"/>
</dbReference>
<evidence type="ECO:0000256" key="2">
    <source>
        <dbReference type="ARBA" id="ARBA00023235"/>
    </source>
</evidence>
<dbReference type="InterPro" id="IPR036986">
    <property type="entry name" value="S4_RNA-bd_sf"/>
</dbReference>